<dbReference type="Proteomes" id="UP001371456">
    <property type="component" value="Unassembled WGS sequence"/>
</dbReference>
<keyword evidence="1" id="KW-0472">Membrane</keyword>
<comment type="caution">
    <text evidence="2">The sequence shown here is derived from an EMBL/GenBank/DDBJ whole genome shotgun (WGS) entry which is preliminary data.</text>
</comment>
<evidence type="ECO:0000256" key="1">
    <source>
        <dbReference type="SAM" id="Phobius"/>
    </source>
</evidence>
<reference evidence="2 3" key="1">
    <citation type="submission" date="2024-02" db="EMBL/GenBank/DDBJ databases">
        <title>de novo genome assembly of Solanum bulbocastanum strain 11H21.</title>
        <authorList>
            <person name="Hosaka A.J."/>
        </authorList>
    </citation>
    <scope>NUCLEOTIDE SEQUENCE [LARGE SCALE GENOMIC DNA]</scope>
    <source>
        <tissue evidence="2">Young leaves</tissue>
    </source>
</reference>
<sequence length="159" mass="17125">MVPLPPNATSAISSTAPAAASAAAATSNGLVVALMGSVNSFWAMWRKKPNRITKTKKVGENSSLAKSKKFLAMISGKATNFMRKKKAKNEESENGEDFGDGGLWQKEILMGDKCQPLDFSGVIYYDRNGKQLAEVPVRSARSSPLPCYVNGSSKYSEIN</sequence>
<gene>
    <name evidence="2" type="ORF">RDI58_016128</name>
</gene>
<evidence type="ECO:0000313" key="2">
    <source>
        <dbReference type="EMBL" id="KAK6787603.1"/>
    </source>
</evidence>
<dbReference type="AlphaFoldDB" id="A0AAN8YFP2"/>
<dbReference type="EMBL" id="JBANQN010000006">
    <property type="protein sequence ID" value="KAK6787603.1"/>
    <property type="molecule type" value="Genomic_DNA"/>
</dbReference>
<keyword evidence="1" id="KW-1133">Transmembrane helix</keyword>
<dbReference type="PANTHER" id="PTHR33237:SF36">
    <property type="match status" value="1"/>
</dbReference>
<organism evidence="2 3">
    <name type="scientific">Solanum bulbocastanum</name>
    <name type="common">Wild potato</name>
    <dbReference type="NCBI Taxonomy" id="147425"/>
    <lineage>
        <taxon>Eukaryota</taxon>
        <taxon>Viridiplantae</taxon>
        <taxon>Streptophyta</taxon>
        <taxon>Embryophyta</taxon>
        <taxon>Tracheophyta</taxon>
        <taxon>Spermatophyta</taxon>
        <taxon>Magnoliopsida</taxon>
        <taxon>eudicotyledons</taxon>
        <taxon>Gunneridae</taxon>
        <taxon>Pentapetalae</taxon>
        <taxon>asterids</taxon>
        <taxon>lamiids</taxon>
        <taxon>Solanales</taxon>
        <taxon>Solanaceae</taxon>
        <taxon>Solanoideae</taxon>
        <taxon>Solaneae</taxon>
        <taxon>Solanum</taxon>
    </lineage>
</organism>
<accession>A0AAN8YFP2</accession>
<proteinExistence type="predicted"/>
<keyword evidence="1" id="KW-0812">Transmembrane</keyword>
<evidence type="ECO:0000313" key="3">
    <source>
        <dbReference type="Proteomes" id="UP001371456"/>
    </source>
</evidence>
<dbReference type="PANTHER" id="PTHR33237">
    <property type="entry name" value="F2P16.13 PROTEIN-RELATED"/>
    <property type="match status" value="1"/>
</dbReference>
<feature type="transmembrane region" description="Helical" evidence="1">
    <location>
        <begin position="20"/>
        <end position="45"/>
    </location>
</feature>
<keyword evidence="3" id="KW-1185">Reference proteome</keyword>
<protein>
    <submittedName>
        <fullName evidence="2">Uncharacterized protein</fullName>
    </submittedName>
</protein>
<name>A0AAN8YFP2_SOLBU</name>